<dbReference type="GO" id="GO:0003676">
    <property type="term" value="F:nucleic acid binding"/>
    <property type="evidence" value="ECO:0007669"/>
    <property type="project" value="InterPro"/>
</dbReference>
<dbReference type="AlphaFoldDB" id="A0A438BWV3"/>
<evidence type="ECO:0000259" key="1">
    <source>
        <dbReference type="PROSITE" id="PS50994"/>
    </source>
</evidence>
<dbReference type="PROSITE" id="PS50994">
    <property type="entry name" value="INTEGRASE"/>
    <property type="match status" value="1"/>
</dbReference>
<reference evidence="2 3" key="1">
    <citation type="journal article" date="2018" name="PLoS Genet.">
        <title>Population sequencing reveals clonal diversity and ancestral inbreeding in the grapevine cultivar Chardonnay.</title>
        <authorList>
            <person name="Roach M.J."/>
            <person name="Johnson D.L."/>
            <person name="Bohlmann J."/>
            <person name="van Vuuren H.J."/>
            <person name="Jones S.J."/>
            <person name="Pretorius I.S."/>
            <person name="Schmidt S.A."/>
            <person name="Borneman A.R."/>
        </authorList>
    </citation>
    <scope>NUCLEOTIDE SEQUENCE [LARGE SCALE GENOMIC DNA]</scope>
    <source>
        <strain evidence="3">cv. Chardonnay</strain>
        <tissue evidence="2">Leaf</tissue>
    </source>
</reference>
<gene>
    <name evidence="2" type="primary">pol_761</name>
    <name evidence="2" type="ORF">CK203_094684</name>
</gene>
<dbReference type="Pfam" id="PF17921">
    <property type="entry name" value="Integrase_H2C2"/>
    <property type="match status" value="1"/>
</dbReference>
<evidence type="ECO:0000313" key="2">
    <source>
        <dbReference type="EMBL" id="RVW15443.1"/>
    </source>
</evidence>
<dbReference type="InterPro" id="IPR012337">
    <property type="entry name" value="RNaseH-like_sf"/>
</dbReference>
<dbReference type="Gene3D" id="3.30.420.10">
    <property type="entry name" value="Ribonuclease H-like superfamily/Ribonuclease H"/>
    <property type="match status" value="1"/>
</dbReference>
<dbReference type="GO" id="GO:0015074">
    <property type="term" value="P:DNA integration"/>
    <property type="evidence" value="ECO:0007669"/>
    <property type="project" value="InterPro"/>
</dbReference>
<sequence>MSIKVAPWYSHIANYLVTGEVPNEWSAQDKKHFFAKIHAYYWEEPFLFKYCVDQIIRKCVPEQEQSGSLSHCHDSACGSHFASQKTAMRVVQSGFWWPSFFKDAYSMCKGCDRCQRLGKLTRRNMMSLNPILIVDVFDVWGIDFMRPFPMSFGHSYIFVGVDYVSKFGVSKAIISDGGTHFCNKPFETLLAKYGVKHKVATPYHPQTSGQVELANREIKNILMKVVNVNRKDWSIKLLDSLWAYRTTYKTILGMSPYRLVYGKACHLPVEVEYKAWWAIKKLNMDLTRARLKRCLDLNELEEIRNDAYLNSKFAKERLKKWHDQLVNQKNFTKGQRVLLYDSKLHLFPGKLKSRWTGPFIIHDVQSNGVVELLNFKST</sequence>
<dbReference type="EMBL" id="QGNW01002600">
    <property type="protein sequence ID" value="RVW15443.1"/>
    <property type="molecule type" value="Genomic_DNA"/>
</dbReference>
<comment type="caution">
    <text evidence="2">The sequence shown here is derived from an EMBL/GenBank/DDBJ whole genome shotgun (WGS) entry which is preliminary data.</text>
</comment>
<dbReference type="InterPro" id="IPR036397">
    <property type="entry name" value="RNaseH_sf"/>
</dbReference>
<dbReference type="Gene3D" id="1.10.340.70">
    <property type="match status" value="1"/>
</dbReference>
<evidence type="ECO:0000313" key="3">
    <source>
        <dbReference type="Proteomes" id="UP000288805"/>
    </source>
</evidence>
<dbReference type="Proteomes" id="UP000288805">
    <property type="component" value="Unassembled WGS sequence"/>
</dbReference>
<dbReference type="InterPro" id="IPR052160">
    <property type="entry name" value="Gypsy_RT_Integrase-like"/>
</dbReference>
<name>A0A438BWV3_VITVI</name>
<proteinExistence type="predicted"/>
<protein>
    <submittedName>
        <fullName evidence="2">Pro-Pol polyprotein</fullName>
    </submittedName>
</protein>
<dbReference type="PANTHER" id="PTHR47266">
    <property type="entry name" value="ENDONUCLEASE-RELATED"/>
    <property type="match status" value="1"/>
</dbReference>
<organism evidence="2 3">
    <name type="scientific">Vitis vinifera</name>
    <name type="common">Grape</name>
    <dbReference type="NCBI Taxonomy" id="29760"/>
    <lineage>
        <taxon>Eukaryota</taxon>
        <taxon>Viridiplantae</taxon>
        <taxon>Streptophyta</taxon>
        <taxon>Embryophyta</taxon>
        <taxon>Tracheophyta</taxon>
        <taxon>Spermatophyta</taxon>
        <taxon>Magnoliopsida</taxon>
        <taxon>eudicotyledons</taxon>
        <taxon>Gunneridae</taxon>
        <taxon>Pentapetalae</taxon>
        <taxon>rosids</taxon>
        <taxon>Vitales</taxon>
        <taxon>Vitaceae</taxon>
        <taxon>Viteae</taxon>
        <taxon>Vitis</taxon>
    </lineage>
</organism>
<dbReference type="InterPro" id="IPR001584">
    <property type="entry name" value="Integrase_cat-core"/>
</dbReference>
<accession>A0A438BWV3</accession>
<dbReference type="SUPFAM" id="SSF53098">
    <property type="entry name" value="Ribonuclease H-like"/>
    <property type="match status" value="1"/>
</dbReference>
<feature type="domain" description="Integrase catalytic" evidence="1">
    <location>
        <begin position="168"/>
        <end position="264"/>
    </location>
</feature>
<dbReference type="InterPro" id="IPR041588">
    <property type="entry name" value="Integrase_H2C2"/>
</dbReference>